<dbReference type="NCBIfam" id="NF008391">
    <property type="entry name" value="PRK11189.1"/>
    <property type="match status" value="1"/>
</dbReference>
<dbReference type="SUPFAM" id="SSF48452">
    <property type="entry name" value="TPR-like"/>
    <property type="match status" value="1"/>
</dbReference>
<feature type="repeat" description="TPR" evidence="3">
    <location>
        <begin position="236"/>
        <end position="269"/>
    </location>
</feature>
<comment type="caution">
    <text evidence="5">The sequence shown here is derived from an EMBL/GenBank/DDBJ whole genome shotgun (WGS) entry which is preliminary data.</text>
</comment>
<reference evidence="5 6" key="1">
    <citation type="journal article" date="2014" name="Genome Announc.">
        <title>Draft Genome Sequences of Two Vibrionaceae Species, Vibrio ponticus C121 and Photobacterium aphoticum C119, Isolated as Coral Reef Microbiota.</title>
        <authorList>
            <person name="Al-saari N."/>
            <person name="Meirelles P.M."/>
            <person name="Mino S."/>
            <person name="Suda W."/>
            <person name="Oshima K."/>
            <person name="Hattori M."/>
            <person name="Ohkuma M."/>
            <person name="Thompson F.L."/>
            <person name="Gomez-Gil B."/>
            <person name="Sawabe T."/>
            <person name="Sawabe T."/>
        </authorList>
    </citation>
    <scope>NUCLEOTIDE SEQUENCE [LARGE SCALE GENOMIC DNA]</scope>
    <source>
        <strain evidence="5 6">JCM 19237</strain>
    </source>
</reference>
<evidence type="ECO:0000313" key="5">
    <source>
        <dbReference type="EMBL" id="GAL06042.1"/>
    </source>
</evidence>
<protein>
    <recommendedName>
        <fullName evidence="2">Lipoprotein NlpI</fullName>
    </recommendedName>
</protein>
<keyword evidence="1 2" id="KW-1003">Cell membrane</keyword>
<gene>
    <name evidence="5" type="ORF">JCM19237_1682</name>
</gene>
<dbReference type="InterPro" id="IPR011990">
    <property type="entry name" value="TPR-like_helical_dom_sf"/>
</dbReference>
<dbReference type="PROSITE" id="PS50005">
    <property type="entry name" value="TPR"/>
    <property type="match status" value="3"/>
</dbReference>
<dbReference type="InterPro" id="IPR019734">
    <property type="entry name" value="TPR_rpt"/>
</dbReference>
<sequence length="307" mass="35648">MIANRIKLACIAMVALLAGCSSSQPQWAQPPMAVPFQPTIQEQIQLARIDQLLRRNDLHDDTLAQMYYERGLLHDSLGLRDLARLDFNQSLSFKPDQPDVFNILGVYFTQSAHFDAAYEAFDSSLELNVHHPFAQRNRGIALYYGGRYDLAFEDLNAHYQQNINDPYRVIWLYLVELEQDPVKAQEKLRLRYDNSDKQDWGWQIVRWYLNDITETQFLNQIALDSEDNALLAERLTEAYFYMGKLYFHNKDYGTALMLYKLALAGNVYEFVEHRFALLELSRLQAAINEQQQFDAVLDVNSESEAAQ</sequence>
<accession>A0A090RER9</accession>
<feature type="chain" id="PRO_5001862464" description="Lipoprotein NlpI" evidence="4">
    <location>
        <begin position="29"/>
        <end position="307"/>
    </location>
</feature>
<evidence type="ECO:0000313" key="6">
    <source>
        <dbReference type="Proteomes" id="UP000029227"/>
    </source>
</evidence>
<dbReference type="GO" id="GO:0005886">
    <property type="term" value="C:plasma membrane"/>
    <property type="evidence" value="ECO:0007669"/>
    <property type="project" value="UniProtKB-SubCell"/>
</dbReference>
<dbReference type="Proteomes" id="UP000029227">
    <property type="component" value="Unassembled WGS sequence"/>
</dbReference>
<proteinExistence type="predicted"/>
<comment type="subcellular location">
    <subcellularLocation>
        <location evidence="2">Cell membrane</location>
    </subcellularLocation>
</comment>
<dbReference type="SMART" id="SM00028">
    <property type="entry name" value="TPR"/>
    <property type="match status" value="4"/>
</dbReference>
<dbReference type="PIRSF" id="PIRSF004654">
    <property type="entry name" value="NlpI"/>
    <property type="match status" value="1"/>
</dbReference>
<comment type="function">
    <text evidence="2">May be involved in cell division.</text>
</comment>
<keyword evidence="3" id="KW-0802">TPR repeat</keyword>
<feature type="signal peptide" evidence="4">
    <location>
        <begin position="1"/>
        <end position="28"/>
    </location>
</feature>
<dbReference type="EMBL" id="BBMN01000009">
    <property type="protein sequence ID" value="GAL06042.1"/>
    <property type="molecule type" value="Genomic_DNA"/>
</dbReference>
<keyword evidence="4" id="KW-0732">Signal</keyword>
<comment type="subunit">
    <text evidence="2">Homodimer.</text>
</comment>
<dbReference type="Gene3D" id="1.25.40.10">
    <property type="entry name" value="Tetratricopeptide repeat domain"/>
    <property type="match status" value="1"/>
</dbReference>
<dbReference type="AlphaFoldDB" id="A0A090RER9"/>
<feature type="repeat" description="TPR" evidence="3">
    <location>
        <begin position="64"/>
        <end position="97"/>
    </location>
</feature>
<feature type="repeat" description="TPR" evidence="3">
    <location>
        <begin position="98"/>
        <end position="131"/>
    </location>
</feature>
<dbReference type="PROSITE" id="PS51257">
    <property type="entry name" value="PROKAR_LIPOPROTEIN"/>
    <property type="match status" value="1"/>
</dbReference>
<evidence type="ECO:0000256" key="2">
    <source>
        <dbReference type="PIRNR" id="PIRNR004654"/>
    </source>
</evidence>
<evidence type="ECO:0000256" key="4">
    <source>
        <dbReference type="SAM" id="SignalP"/>
    </source>
</evidence>
<name>A0A090RER9_9GAMM</name>
<keyword evidence="5" id="KW-0449">Lipoprotein</keyword>
<evidence type="ECO:0000256" key="3">
    <source>
        <dbReference type="PROSITE-ProRule" id="PRU00339"/>
    </source>
</evidence>
<evidence type="ECO:0000256" key="1">
    <source>
        <dbReference type="ARBA" id="ARBA00022475"/>
    </source>
</evidence>
<keyword evidence="2" id="KW-0472">Membrane</keyword>
<dbReference type="InterPro" id="IPR023605">
    <property type="entry name" value="Lipoprotein_NlpI"/>
</dbReference>
<dbReference type="eggNOG" id="COG4785">
    <property type="taxonomic scope" value="Bacteria"/>
</dbReference>
<organism evidence="5 6">
    <name type="scientific">Photobacterium aphoticum</name>
    <dbReference type="NCBI Taxonomy" id="754436"/>
    <lineage>
        <taxon>Bacteria</taxon>
        <taxon>Pseudomonadati</taxon>
        <taxon>Pseudomonadota</taxon>
        <taxon>Gammaproteobacteria</taxon>
        <taxon>Vibrionales</taxon>
        <taxon>Vibrionaceae</taxon>
        <taxon>Photobacterium</taxon>
    </lineage>
</organism>
<dbReference type="STRING" id="754436.JCM19237_1682"/>